<protein>
    <submittedName>
        <fullName evidence="1">Uncharacterized protein</fullName>
    </submittedName>
</protein>
<dbReference type="Proteomes" id="UP001062846">
    <property type="component" value="Chromosome 2"/>
</dbReference>
<dbReference type="EMBL" id="CM046389">
    <property type="protein sequence ID" value="KAI8567887.1"/>
    <property type="molecule type" value="Genomic_DNA"/>
</dbReference>
<name>A0ACC0PS91_RHOML</name>
<evidence type="ECO:0000313" key="2">
    <source>
        <dbReference type="Proteomes" id="UP001062846"/>
    </source>
</evidence>
<proteinExistence type="predicted"/>
<reference evidence="1" key="1">
    <citation type="submission" date="2022-02" db="EMBL/GenBank/DDBJ databases">
        <title>Plant Genome Project.</title>
        <authorList>
            <person name="Zhang R.-G."/>
        </authorList>
    </citation>
    <scope>NUCLEOTIDE SEQUENCE</scope>
    <source>
        <strain evidence="1">AT1</strain>
    </source>
</reference>
<accession>A0ACC0PS91</accession>
<sequence>MTSEEGGSVGIGSGLELKVGIGGGLCVARLERPTTKRAGKIIMISHGFNVEDIKLTSFLEDNNWTFEIPVSCDSHLDVIG</sequence>
<keyword evidence="2" id="KW-1185">Reference proteome</keyword>
<organism evidence="1 2">
    <name type="scientific">Rhododendron molle</name>
    <name type="common">Chinese azalea</name>
    <name type="synonym">Azalea mollis</name>
    <dbReference type="NCBI Taxonomy" id="49168"/>
    <lineage>
        <taxon>Eukaryota</taxon>
        <taxon>Viridiplantae</taxon>
        <taxon>Streptophyta</taxon>
        <taxon>Embryophyta</taxon>
        <taxon>Tracheophyta</taxon>
        <taxon>Spermatophyta</taxon>
        <taxon>Magnoliopsida</taxon>
        <taxon>eudicotyledons</taxon>
        <taxon>Gunneridae</taxon>
        <taxon>Pentapetalae</taxon>
        <taxon>asterids</taxon>
        <taxon>Ericales</taxon>
        <taxon>Ericaceae</taxon>
        <taxon>Ericoideae</taxon>
        <taxon>Rhodoreae</taxon>
        <taxon>Rhododendron</taxon>
    </lineage>
</organism>
<comment type="caution">
    <text evidence="1">The sequence shown here is derived from an EMBL/GenBank/DDBJ whole genome shotgun (WGS) entry which is preliminary data.</text>
</comment>
<gene>
    <name evidence="1" type="ORF">RHMOL_Rhmol02G0156200</name>
</gene>
<evidence type="ECO:0000313" key="1">
    <source>
        <dbReference type="EMBL" id="KAI8567887.1"/>
    </source>
</evidence>